<accession>A0A382RBR9</accession>
<organism evidence="9">
    <name type="scientific">marine metagenome</name>
    <dbReference type="NCBI Taxonomy" id="408172"/>
    <lineage>
        <taxon>unclassified sequences</taxon>
        <taxon>metagenomes</taxon>
        <taxon>ecological metagenomes</taxon>
    </lineage>
</organism>
<feature type="domain" description="Ribosomal protein L9" evidence="7">
    <location>
        <begin position="7"/>
        <end position="51"/>
    </location>
</feature>
<dbReference type="InterPro" id="IPR020594">
    <property type="entry name" value="Ribosomal_bL9_bac/chp"/>
</dbReference>
<dbReference type="HAMAP" id="MF_00503">
    <property type="entry name" value="Ribosomal_bL9"/>
    <property type="match status" value="1"/>
</dbReference>
<dbReference type="InterPro" id="IPR009027">
    <property type="entry name" value="Ribosomal_bL9/RNase_H1_N"/>
</dbReference>
<sequence>MEDNQKMNILFLKDLLPTARAGDVRNVKPGFARNYLIPNGLAVLATEEALQRSTKLRAEAEVRRIEETKDWKEVAEVLQESSIKIEVRTGPTGRLYGSITPSIIADHTETLISKPMNRRYFIIQEPIRTIGNYKIKAKFVEEVEIDLEIDVVPDEESKILIEENKIEQEKLKKLEEKENINKDNSIKEKKDDKTTSELPEN</sequence>
<gene>
    <name evidence="9" type="ORF">METZ01_LOCUS347654</name>
</gene>
<evidence type="ECO:0000259" key="8">
    <source>
        <dbReference type="Pfam" id="PF03948"/>
    </source>
</evidence>
<evidence type="ECO:0000259" key="7">
    <source>
        <dbReference type="Pfam" id="PF01281"/>
    </source>
</evidence>
<evidence type="ECO:0000256" key="2">
    <source>
        <dbReference type="ARBA" id="ARBA00022730"/>
    </source>
</evidence>
<keyword evidence="3" id="KW-0694">RNA-binding</keyword>
<keyword evidence="2" id="KW-0699">rRNA-binding</keyword>
<dbReference type="GO" id="GO:0006412">
    <property type="term" value="P:translation"/>
    <property type="evidence" value="ECO:0007669"/>
    <property type="project" value="InterPro"/>
</dbReference>
<dbReference type="SUPFAM" id="SSF55658">
    <property type="entry name" value="L9 N-domain-like"/>
    <property type="match status" value="1"/>
</dbReference>
<dbReference type="InterPro" id="IPR020070">
    <property type="entry name" value="Ribosomal_bL9_N"/>
</dbReference>
<evidence type="ECO:0000256" key="4">
    <source>
        <dbReference type="ARBA" id="ARBA00022980"/>
    </source>
</evidence>
<name>A0A382RBR9_9ZZZZ</name>
<dbReference type="InterPro" id="IPR036791">
    <property type="entry name" value="Ribosomal_bL9_C_sf"/>
</dbReference>
<protein>
    <recommendedName>
        <fullName evidence="10">Ribosomal protein L9 domain-containing protein</fullName>
    </recommendedName>
</protein>
<comment type="similarity">
    <text evidence="1">Belongs to the bacterial ribosomal protein bL9 family.</text>
</comment>
<evidence type="ECO:0000256" key="6">
    <source>
        <dbReference type="SAM" id="MobiDB-lite"/>
    </source>
</evidence>
<keyword evidence="5" id="KW-0687">Ribonucleoprotein</keyword>
<dbReference type="EMBL" id="UINC01120363">
    <property type="protein sequence ID" value="SVC94800.1"/>
    <property type="molecule type" value="Genomic_DNA"/>
</dbReference>
<dbReference type="Pfam" id="PF01281">
    <property type="entry name" value="Ribosomal_L9_N"/>
    <property type="match status" value="1"/>
</dbReference>
<dbReference type="NCBIfam" id="TIGR00158">
    <property type="entry name" value="L9"/>
    <property type="match status" value="1"/>
</dbReference>
<feature type="non-terminal residue" evidence="9">
    <location>
        <position position="201"/>
    </location>
</feature>
<evidence type="ECO:0000313" key="9">
    <source>
        <dbReference type="EMBL" id="SVC94800.1"/>
    </source>
</evidence>
<dbReference type="SUPFAM" id="SSF55653">
    <property type="entry name" value="Ribosomal protein L9 C-domain"/>
    <property type="match status" value="1"/>
</dbReference>
<dbReference type="GO" id="GO:0005840">
    <property type="term" value="C:ribosome"/>
    <property type="evidence" value="ECO:0007669"/>
    <property type="project" value="UniProtKB-KW"/>
</dbReference>
<dbReference type="Gene3D" id="3.40.5.10">
    <property type="entry name" value="Ribosomal protein L9, N-terminal domain"/>
    <property type="match status" value="1"/>
</dbReference>
<evidence type="ECO:0000256" key="5">
    <source>
        <dbReference type="ARBA" id="ARBA00023274"/>
    </source>
</evidence>
<dbReference type="Gene3D" id="3.10.430.100">
    <property type="entry name" value="Ribosomal protein L9, C-terminal domain"/>
    <property type="match status" value="1"/>
</dbReference>
<dbReference type="AlphaFoldDB" id="A0A382RBR9"/>
<evidence type="ECO:0000256" key="3">
    <source>
        <dbReference type="ARBA" id="ARBA00022884"/>
    </source>
</evidence>
<dbReference type="GO" id="GO:1990904">
    <property type="term" value="C:ribonucleoprotein complex"/>
    <property type="evidence" value="ECO:0007669"/>
    <property type="project" value="UniProtKB-KW"/>
</dbReference>
<keyword evidence="4" id="KW-0689">Ribosomal protein</keyword>
<dbReference type="InterPro" id="IPR036935">
    <property type="entry name" value="Ribosomal_bL9_N_sf"/>
</dbReference>
<evidence type="ECO:0008006" key="10">
    <source>
        <dbReference type="Google" id="ProtNLM"/>
    </source>
</evidence>
<feature type="region of interest" description="Disordered" evidence="6">
    <location>
        <begin position="173"/>
        <end position="201"/>
    </location>
</feature>
<feature type="domain" description="Large ribosomal subunit protein bL9 C-terminal" evidence="8">
    <location>
        <begin position="71"/>
        <end position="152"/>
    </location>
</feature>
<feature type="compositionally biased region" description="Basic and acidic residues" evidence="6">
    <location>
        <begin position="173"/>
        <end position="195"/>
    </location>
</feature>
<evidence type="ECO:0000256" key="1">
    <source>
        <dbReference type="ARBA" id="ARBA00010605"/>
    </source>
</evidence>
<proteinExistence type="inferred from homology"/>
<dbReference type="GO" id="GO:0003735">
    <property type="term" value="F:structural constituent of ribosome"/>
    <property type="evidence" value="ECO:0007669"/>
    <property type="project" value="InterPro"/>
</dbReference>
<dbReference type="InterPro" id="IPR020069">
    <property type="entry name" value="Ribosomal_bL9_C"/>
</dbReference>
<dbReference type="Pfam" id="PF03948">
    <property type="entry name" value="Ribosomal_L9_C"/>
    <property type="match status" value="1"/>
</dbReference>
<dbReference type="PANTHER" id="PTHR21368">
    <property type="entry name" value="50S RIBOSOMAL PROTEIN L9"/>
    <property type="match status" value="1"/>
</dbReference>
<dbReference type="InterPro" id="IPR000244">
    <property type="entry name" value="Ribosomal_bL9"/>
</dbReference>
<reference evidence="9" key="1">
    <citation type="submission" date="2018-05" db="EMBL/GenBank/DDBJ databases">
        <authorList>
            <person name="Lanie J.A."/>
            <person name="Ng W.-L."/>
            <person name="Kazmierczak K.M."/>
            <person name="Andrzejewski T.M."/>
            <person name="Davidsen T.M."/>
            <person name="Wayne K.J."/>
            <person name="Tettelin H."/>
            <person name="Glass J.I."/>
            <person name="Rusch D."/>
            <person name="Podicherti R."/>
            <person name="Tsui H.-C.T."/>
            <person name="Winkler M.E."/>
        </authorList>
    </citation>
    <scope>NUCLEOTIDE SEQUENCE</scope>
</reference>
<dbReference type="GO" id="GO:0019843">
    <property type="term" value="F:rRNA binding"/>
    <property type="evidence" value="ECO:0007669"/>
    <property type="project" value="UniProtKB-KW"/>
</dbReference>